<sequence>MTTTAQRLRAIDKKARRQMRHRARKEGVTIEGVITATTGTLRDVVQRTVNVTQLYSAAQRDMGRRVKLSDMAREGNVQAGKARRKLNDWELATGPAGPATAWAPKGGRRAVGKCDADAVSKLNKAKRG</sequence>
<accession>A0A8T8IUW4</accession>
<protein>
    <submittedName>
        <fullName evidence="1">Uncharacterized protein</fullName>
    </submittedName>
</protein>
<dbReference type="Proteomes" id="UP000676975">
    <property type="component" value="Segment"/>
</dbReference>
<gene>
    <name evidence="1" type="ORF">phiGM223_03</name>
</gene>
<keyword evidence="2" id="KW-1185">Reference proteome</keyword>
<dbReference type="EMBL" id="MW627366">
    <property type="protein sequence ID" value="QTZ83269.1"/>
    <property type="molecule type" value="Genomic_DNA"/>
</dbReference>
<organism evidence="1 2">
    <name type="scientific">Pseudomonas phage phiGM22-3</name>
    <dbReference type="NCBI Taxonomy" id="2816462"/>
    <lineage>
        <taxon>Viruses</taxon>
        <taxon>Duplodnaviria</taxon>
        <taxon>Heunggongvirae</taxon>
        <taxon>Uroviricota</taxon>
        <taxon>Caudoviricetes</taxon>
        <taxon>Autographivirales</taxon>
        <taxon>Autoscriptoviridae</taxon>
        <taxon>Tunggulvirus</taxon>
        <taxon>Tunggulvirus GM223</taxon>
    </lineage>
</organism>
<evidence type="ECO:0000313" key="1">
    <source>
        <dbReference type="EMBL" id="QTZ83269.1"/>
    </source>
</evidence>
<evidence type="ECO:0000313" key="2">
    <source>
        <dbReference type="Proteomes" id="UP000676975"/>
    </source>
</evidence>
<reference evidence="1" key="1">
    <citation type="submission" date="2021-02" db="EMBL/GenBank/DDBJ databases">
        <authorList>
            <person name="Qin X."/>
            <person name="Gong M."/>
            <person name="Yang H."/>
        </authorList>
    </citation>
    <scope>NUCLEOTIDE SEQUENCE</scope>
</reference>
<proteinExistence type="predicted"/>
<name>A0A8T8IUW4_9CAUD</name>